<keyword evidence="2" id="KW-1185">Reference proteome</keyword>
<name>A0ABR2SUD8_9ROSI</name>
<organism evidence="1 2">
    <name type="scientific">Hibiscus sabdariffa</name>
    <name type="common">roselle</name>
    <dbReference type="NCBI Taxonomy" id="183260"/>
    <lineage>
        <taxon>Eukaryota</taxon>
        <taxon>Viridiplantae</taxon>
        <taxon>Streptophyta</taxon>
        <taxon>Embryophyta</taxon>
        <taxon>Tracheophyta</taxon>
        <taxon>Spermatophyta</taxon>
        <taxon>Magnoliopsida</taxon>
        <taxon>eudicotyledons</taxon>
        <taxon>Gunneridae</taxon>
        <taxon>Pentapetalae</taxon>
        <taxon>rosids</taxon>
        <taxon>malvids</taxon>
        <taxon>Malvales</taxon>
        <taxon>Malvaceae</taxon>
        <taxon>Malvoideae</taxon>
        <taxon>Hibiscus</taxon>
    </lineage>
</organism>
<protein>
    <submittedName>
        <fullName evidence="1">Uncharacterized protein</fullName>
    </submittedName>
</protein>
<comment type="caution">
    <text evidence="1">The sequence shown here is derived from an EMBL/GenBank/DDBJ whole genome shotgun (WGS) entry which is preliminary data.</text>
</comment>
<dbReference type="PANTHER" id="PTHR36324">
    <property type="entry name" value="OS09G0460100 PROTEIN"/>
    <property type="match status" value="1"/>
</dbReference>
<gene>
    <name evidence="1" type="ORF">V6N11_025919</name>
</gene>
<proteinExistence type="predicted"/>
<dbReference type="Proteomes" id="UP001396334">
    <property type="component" value="Unassembled WGS sequence"/>
</dbReference>
<evidence type="ECO:0000313" key="2">
    <source>
        <dbReference type="Proteomes" id="UP001396334"/>
    </source>
</evidence>
<reference evidence="1 2" key="1">
    <citation type="journal article" date="2024" name="G3 (Bethesda)">
        <title>Genome assembly of Hibiscus sabdariffa L. provides insights into metabolisms of medicinal natural products.</title>
        <authorList>
            <person name="Kim T."/>
        </authorList>
    </citation>
    <scope>NUCLEOTIDE SEQUENCE [LARGE SCALE GENOMIC DNA]</scope>
    <source>
        <strain evidence="1">TK-2024</strain>
        <tissue evidence="1">Old leaves</tissue>
    </source>
</reference>
<dbReference type="PANTHER" id="PTHR36324:SF1">
    <property type="entry name" value="OS09G0460100 PROTEIN"/>
    <property type="match status" value="1"/>
</dbReference>
<accession>A0ABR2SUD8</accession>
<sequence>MGVFYQEERSHHSKRCMFLASLLKEAFSRCHSFNGGLSISGGDDEYSTSDIEDESEVPTLFYSSYMNLIARISVCLRCCLQVVVSEIRIRAMEKMKRRPRLMAESFTWVLYPSTGELYMSSKHAQRREDETEEEEFFSVGSCLSLCSSGASREAFMSAKSNFSRCSSLKQIDFPETWKLDLEDFRRRSIIREFCHCEGWPFGLCRKAVLLPPLPKSPSESWSWRKAARLAKTPYI</sequence>
<evidence type="ECO:0000313" key="1">
    <source>
        <dbReference type="EMBL" id="KAK9028772.1"/>
    </source>
</evidence>
<dbReference type="EMBL" id="JBBPBN010000011">
    <property type="protein sequence ID" value="KAK9028772.1"/>
    <property type="molecule type" value="Genomic_DNA"/>
</dbReference>